<evidence type="ECO:0000313" key="7">
    <source>
        <dbReference type="EMBL" id="OGC56704.1"/>
    </source>
</evidence>
<keyword evidence="3 6" id="KW-0694">RNA-binding</keyword>
<organism evidence="7 8">
    <name type="scientific">candidate division WWE3 bacterium RIFCSPLOWO2_12_FULL_36_10</name>
    <dbReference type="NCBI Taxonomy" id="1802630"/>
    <lineage>
        <taxon>Bacteria</taxon>
        <taxon>Katanobacteria</taxon>
    </lineage>
</organism>
<dbReference type="Pfam" id="PF00366">
    <property type="entry name" value="Ribosomal_S17"/>
    <property type="match status" value="1"/>
</dbReference>
<accession>A0A1F4VHT7</accession>
<dbReference type="HAMAP" id="MF_01345_B">
    <property type="entry name" value="Ribosomal_uS17_B"/>
    <property type="match status" value="1"/>
</dbReference>
<gene>
    <name evidence="6" type="primary">rpsQ</name>
    <name evidence="7" type="ORF">A3H26_00575</name>
</gene>
<dbReference type="AlphaFoldDB" id="A0A1F4VHT7"/>
<evidence type="ECO:0000256" key="3">
    <source>
        <dbReference type="ARBA" id="ARBA00022884"/>
    </source>
</evidence>
<keyword evidence="2 6" id="KW-0699">rRNA-binding</keyword>
<comment type="function">
    <text evidence="6">One of the primary rRNA binding proteins, it binds specifically to the 5'-end of 16S ribosomal RNA.</text>
</comment>
<dbReference type="PANTHER" id="PTHR10744:SF1">
    <property type="entry name" value="SMALL RIBOSOMAL SUBUNIT PROTEIN US17M"/>
    <property type="match status" value="1"/>
</dbReference>
<dbReference type="GO" id="GO:0022627">
    <property type="term" value="C:cytosolic small ribosomal subunit"/>
    <property type="evidence" value="ECO:0007669"/>
    <property type="project" value="TreeGrafter"/>
</dbReference>
<evidence type="ECO:0000313" key="8">
    <source>
        <dbReference type="Proteomes" id="UP000177763"/>
    </source>
</evidence>
<evidence type="ECO:0000256" key="1">
    <source>
        <dbReference type="ARBA" id="ARBA00010254"/>
    </source>
</evidence>
<dbReference type="InterPro" id="IPR019984">
    <property type="entry name" value="Ribosomal_uS17_bact/chlr"/>
</dbReference>
<dbReference type="NCBIfam" id="NF004123">
    <property type="entry name" value="PRK05610.1"/>
    <property type="match status" value="1"/>
</dbReference>
<comment type="similarity">
    <text evidence="1 6">Belongs to the universal ribosomal protein uS17 family.</text>
</comment>
<dbReference type="GO" id="GO:0019843">
    <property type="term" value="F:rRNA binding"/>
    <property type="evidence" value="ECO:0007669"/>
    <property type="project" value="UniProtKB-UniRule"/>
</dbReference>
<comment type="caution">
    <text evidence="7">The sequence shown here is derived from an EMBL/GenBank/DDBJ whole genome shotgun (WGS) entry which is preliminary data.</text>
</comment>
<evidence type="ECO:0000256" key="6">
    <source>
        <dbReference type="HAMAP-Rule" id="MF_01345"/>
    </source>
</evidence>
<evidence type="ECO:0000256" key="2">
    <source>
        <dbReference type="ARBA" id="ARBA00022730"/>
    </source>
</evidence>
<dbReference type="Proteomes" id="UP000177763">
    <property type="component" value="Unassembled WGS sequence"/>
</dbReference>
<dbReference type="STRING" id="1802630.A3H26_00575"/>
<evidence type="ECO:0000256" key="5">
    <source>
        <dbReference type="ARBA" id="ARBA00023274"/>
    </source>
</evidence>
<dbReference type="EMBL" id="MEVN01000032">
    <property type="protein sequence ID" value="OGC56704.1"/>
    <property type="molecule type" value="Genomic_DNA"/>
</dbReference>
<evidence type="ECO:0000256" key="4">
    <source>
        <dbReference type="ARBA" id="ARBA00022980"/>
    </source>
</evidence>
<dbReference type="SUPFAM" id="SSF50249">
    <property type="entry name" value="Nucleic acid-binding proteins"/>
    <property type="match status" value="1"/>
</dbReference>
<name>A0A1F4VHT7_UNCKA</name>
<proteinExistence type="inferred from homology"/>
<dbReference type="Gene3D" id="2.40.50.140">
    <property type="entry name" value="Nucleic acid-binding proteins"/>
    <property type="match status" value="1"/>
</dbReference>
<dbReference type="GO" id="GO:0006412">
    <property type="term" value="P:translation"/>
    <property type="evidence" value="ECO:0007669"/>
    <property type="project" value="UniProtKB-UniRule"/>
</dbReference>
<dbReference type="InterPro" id="IPR000266">
    <property type="entry name" value="Ribosomal_uS17"/>
</dbReference>
<dbReference type="PRINTS" id="PR00973">
    <property type="entry name" value="RIBOSOMALS17"/>
</dbReference>
<reference evidence="7 8" key="1">
    <citation type="journal article" date="2016" name="Nat. Commun.">
        <title>Thousands of microbial genomes shed light on interconnected biogeochemical processes in an aquifer system.</title>
        <authorList>
            <person name="Anantharaman K."/>
            <person name="Brown C.T."/>
            <person name="Hug L.A."/>
            <person name="Sharon I."/>
            <person name="Castelle C.J."/>
            <person name="Probst A.J."/>
            <person name="Thomas B.C."/>
            <person name="Singh A."/>
            <person name="Wilkins M.J."/>
            <person name="Karaoz U."/>
            <person name="Brodie E.L."/>
            <person name="Williams K.H."/>
            <person name="Hubbard S.S."/>
            <person name="Banfield J.F."/>
        </authorList>
    </citation>
    <scope>NUCLEOTIDE SEQUENCE [LARGE SCALE GENOMIC DNA]</scope>
</reference>
<comment type="subunit">
    <text evidence="6">Part of the 30S ribosomal subunit.</text>
</comment>
<protein>
    <recommendedName>
        <fullName evidence="6">Small ribosomal subunit protein uS17</fullName>
    </recommendedName>
</protein>
<dbReference type="InterPro" id="IPR012340">
    <property type="entry name" value="NA-bd_OB-fold"/>
</dbReference>
<dbReference type="CDD" id="cd00364">
    <property type="entry name" value="Ribosomal_uS17"/>
    <property type="match status" value="1"/>
</dbReference>
<keyword evidence="5 6" id="KW-0687">Ribonucleoprotein</keyword>
<keyword evidence="4 6" id="KW-0689">Ribosomal protein</keyword>
<dbReference type="PANTHER" id="PTHR10744">
    <property type="entry name" value="40S RIBOSOMAL PROTEIN S11 FAMILY MEMBER"/>
    <property type="match status" value="1"/>
</dbReference>
<dbReference type="GO" id="GO:0003735">
    <property type="term" value="F:structural constituent of ribosome"/>
    <property type="evidence" value="ECO:0007669"/>
    <property type="project" value="InterPro"/>
</dbReference>
<sequence length="82" mass="9492">MSLKIFKGKIVSDKMIKTVVVSIEMPKRHPLYGKVMKNTRRFKARNEIDAKLGDLVKIQSTRPYSKEVSFKVIEIINEGKKK</sequence>